<dbReference type="InterPro" id="IPR036396">
    <property type="entry name" value="Cyt_P450_sf"/>
</dbReference>
<evidence type="ECO:0000256" key="3">
    <source>
        <dbReference type="ARBA" id="ARBA00022964"/>
    </source>
</evidence>
<dbReference type="InterPro" id="IPR050783">
    <property type="entry name" value="Oxylipin_biosynth_metab"/>
</dbReference>
<keyword evidence="1" id="KW-0349">Heme</keyword>
<dbReference type="PROSITE" id="PS50292">
    <property type="entry name" value="PEROXIDASE_3"/>
    <property type="match status" value="1"/>
</dbReference>
<keyword evidence="4" id="KW-0560">Oxidoreductase</keyword>
<evidence type="ECO:0000313" key="7">
    <source>
        <dbReference type="Proteomes" id="UP000800036"/>
    </source>
</evidence>
<dbReference type="GO" id="GO:0020037">
    <property type="term" value="F:heme binding"/>
    <property type="evidence" value="ECO:0007669"/>
    <property type="project" value="InterPro"/>
</dbReference>
<dbReference type="PANTHER" id="PTHR11903">
    <property type="entry name" value="PROSTAGLANDIN G/H SYNTHASE"/>
    <property type="match status" value="1"/>
</dbReference>
<organism evidence="6 7">
    <name type="scientific">Bimuria novae-zelandiae CBS 107.79</name>
    <dbReference type="NCBI Taxonomy" id="1447943"/>
    <lineage>
        <taxon>Eukaryota</taxon>
        <taxon>Fungi</taxon>
        <taxon>Dikarya</taxon>
        <taxon>Ascomycota</taxon>
        <taxon>Pezizomycotina</taxon>
        <taxon>Dothideomycetes</taxon>
        <taxon>Pleosporomycetidae</taxon>
        <taxon>Pleosporales</taxon>
        <taxon>Massarineae</taxon>
        <taxon>Didymosphaeriaceae</taxon>
        <taxon>Bimuria</taxon>
    </lineage>
</organism>
<name>A0A6A5VJX5_9PLEO</name>
<dbReference type="Pfam" id="PF03098">
    <property type="entry name" value="An_peroxidase"/>
    <property type="match status" value="1"/>
</dbReference>
<evidence type="ECO:0000256" key="1">
    <source>
        <dbReference type="ARBA" id="ARBA00022617"/>
    </source>
</evidence>
<dbReference type="GO" id="GO:0016705">
    <property type="term" value="F:oxidoreductase activity, acting on paired donors, with incorporation or reduction of molecular oxygen"/>
    <property type="evidence" value="ECO:0007669"/>
    <property type="project" value="InterPro"/>
</dbReference>
<evidence type="ECO:0000256" key="4">
    <source>
        <dbReference type="ARBA" id="ARBA00023002"/>
    </source>
</evidence>
<dbReference type="PRINTS" id="PR00457">
    <property type="entry name" value="ANPEROXIDASE"/>
</dbReference>
<dbReference type="SUPFAM" id="SSF48113">
    <property type="entry name" value="Heme-dependent peroxidases"/>
    <property type="match status" value="1"/>
</dbReference>
<dbReference type="GO" id="GO:0051213">
    <property type="term" value="F:dioxygenase activity"/>
    <property type="evidence" value="ECO:0007669"/>
    <property type="project" value="UniProtKB-KW"/>
</dbReference>
<proteinExistence type="predicted"/>
<protein>
    <submittedName>
        <fullName evidence="6">Heme peroxidase</fullName>
    </submittedName>
</protein>
<dbReference type="PANTHER" id="PTHR11903:SF37">
    <property type="entry name" value="PSI-PRODUCING OXYGENASE A"/>
    <property type="match status" value="1"/>
</dbReference>
<dbReference type="OrthoDB" id="823504at2759"/>
<dbReference type="SUPFAM" id="SSF48264">
    <property type="entry name" value="Cytochrome P450"/>
    <property type="match status" value="1"/>
</dbReference>
<dbReference type="GO" id="GO:0004601">
    <property type="term" value="F:peroxidase activity"/>
    <property type="evidence" value="ECO:0007669"/>
    <property type="project" value="UniProtKB-KW"/>
</dbReference>
<dbReference type="InterPro" id="IPR010255">
    <property type="entry name" value="Haem_peroxidase_sf"/>
</dbReference>
<evidence type="ECO:0000313" key="6">
    <source>
        <dbReference type="EMBL" id="KAF1977554.1"/>
    </source>
</evidence>
<dbReference type="InterPro" id="IPR037120">
    <property type="entry name" value="Haem_peroxidase_sf_animal"/>
</dbReference>
<evidence type="ECO:0000256" key="5">
    <source>
        <dbReference type="ARBA" id="ARBA00023004"/>
    </source>
</evidence>
<dbReference type="Gene3D" id="1.10.640.10">
    <property type="entry name" value="Haem peroxidase domain superfamily, animal type"/>
    <property type="match status" value="1"/>
</dbReference>
<dbReference type="GO" id="GO:0004497">
    <property type="term" value="F:monooxygenase activity"/>
    <property type="evidence" value="ECO:0007669"/>
    <property type="project" value="InterPro"/>
</dbReference>
<dbReference type="AlphaFoldDB" id="A0A6A5VJX5"/>
<keyword evidence="7" id="KW-1185">Reference proteome</keyword>
<dbReference type="GO" id="GO:0006979">
    <property type="term" value="P:response to oxidative stress"/>
    <property type="evidence" value="ECO:0007669"/>
    <property type="project" value="InterPro"/>
</dbReference>
<keyword evidence="6" id="KW-0575">Peroxidase</keyword>
<dbReference type="Proteomes" id="UP000800036">
    <property type="component" value="Unassembled WGS sequence"/>
</dbReference>
<sequence length="951" mass="106867">MPNFTYLKNDAKSEEPKEIFAHNLIRDLASQLHFERIDANAELLKGIAHAATTAGTVNDGQYLQFWDHLQHPPLSYTGDSCKSNVKYRTADGSNNNVMYPHIGRSGSYYDRSVVSRHVSTRLPDPSIIFDVLLARHGAPKPHPNQISSMLFAMATLIIHDLFRTSGQDPNVVDVSSYLDLSPLYGATQDAQNSVRTMKHGKLKPDAFAETRLLAQPPEAAVLLIMFNRFHNYIFGELASINEAEKFSLPIGITEADTGAYAKAIAKRDNDLFQTARLVTSALYMKIITGDYFRTILNLQRTDSERNLDIQKDYNDVFGTASVQKGIRNRVSAEFNLIYRWQSVTSARNDAWLNDFFQKIFLGFRSGMRAWVSQLPTDPSQRIFTGLQRDPDGSFNDSDLVRILTEATEDHVAMFGARHVTVALKAVEVMGIQQARKWGVASLNEVRKHFGMLPHNTFLDLEARYGDVDNVELYPGLVVEEAKKPMTPGSGLCAGFTITRAILSDAVALFRGDRFYTVNFTPVLLTAFGYREVSTDISISGGGLMYKLIMRAFRKSLPHRGNSTYVLFPFTIPSEVQRIQQSLGHAADYDYTPPCFFRKPVVIKTWKGVDNALLYSRSYRIPYGKGISELTKYEWVVGNDTRSANDQRNLVRRALYGVDHGIEDIATSTRVLTEQIVRERSHKLRDIYELDVVKDIAALTWTRFAAFLEQLGLKSGKDRPLLPNHGTKLLHRCLEGSGKTFEEITAWVILLAACTVHSGAPACAEILDFFFQEPYYSKHWPEIQSLASDSSAAVTEKLRKYVLEALRLVAPFQGTFRIATSDGTLEDGAVTRSIKREDIIFLDFKEAGRNPSKFPLPTEIHLGDLLDRPEENFVHFSRSMHTYLGRYIAVAGLTEQLRLFGKLKGLRRAPGSQGTLKMRKVGAMTSYLSNGADAWESFPTRKYPFFVAGAIN</sequence>
<evidence type="ECO:0000256" key="2">
    <source>
        <dbReference type="ARBA" id="ARBA00022723"/>
    </source>
</evidence>
<reference evidence="6" key="1">
    <citation type="journal article" date="2020" name="Stud. Mycol.">
        <title>101 Dothideomycetes genomes: a test case for predicting lifestyles and emergence of pathogens.</title>
        <authorList>
            <person name="Haridas S."/>
            <person name="Albert R."/>
            <person name="Binder M."/>
            <person name="Bloem J."/>
            <person name="Labutti K."/>
            <person name="Salamov A."/>
            <person name="Andreopoulos B."/>
            <person name="Baker S."/>
            <person name="Barry K."/>
            <person name="Bills G."/>
            <person name="Bluhm B."/>
            <person name="Cannon C."/>
            <person name="Castanera R."/>
            <person name="Culley D."/>
            <person name="Daum C."/>
            <person name="Ezra D."/>
            <person name="Gonzalez J."/>
            <person name="Henrissat B."/>
            <person name="Kuo A."/>
            <person name="Liang C."/>
            <person name="Lipzen A."/>
            <person name="Lutzoni F."/>
            <person name="Magnuson J."/>
            <person name="Mondo S."/>
            <person name="Nolan M."/>
            <person name="Ohm R."/>
            <person name="Pangilinan J."/>
            <person name="Park H.-J."/>
            <person name="Ramirez L."/>
            <person name="Alfaro M."/>
            <person name="Sun H."/>
            <person name="Tritt A."/>
            <person name="Yoshinaga Y."/>
            <person name="Zwiers L.-H."/>
            <person name="Turgeon B."/>
            <person name="Goodwin S."/>
            <person name="Spatafora J."/>
            <person name="Crous P."/>
            <person name="Grigoriev I."/>
        </authorList>
    </citation>
    <scope>NUCLEOTIDE SEQUENCE</scope>
    <source>
        <strain evidence="6">CBS 107.79</strain>
    </source>
</reference>
<dbReference type="GO" id="GO:0006631">
    <property type="term" value="P:fatty acid metabolic process"/>
    <property type="evidence" value="ECO:0007669"/>
    <property type="project" value="UniProtKB-ARBA"/>
</dbReference>
<dbReference type="GO" id="GO:0005506">
    <property type="term" value="F:iron ion binding"/>
    <property type="evidence" value="ECO:0007669"/>
    <property type="project" value="InterPro"/>
</dbReference>
<gene>
    <name evidence="6" type="ORF">BU23DRAFT_660062</name>
</gene>
<keyword evidence="2" id="KW-0479">Metal-binding</keyword>
<dbReference type="InterPro" id="IPR034812">
    <property type="entry name" value="Ppo-like_N"/>
</dbReference>
<accession>A0A6A5VJX5</accession>
<dbReference type="CDD" id="cd09817">
    <property type="entry name" value="linoleate_diol_synthase_like"/>
    <property type="match status" value="1"/>
</dbReference>
<dbReference type="InterPro" id="IPR019791">
    <property type="entry name" value="Haem_peroxidase_animal"/>
</dbReference>
<keyword evidence="3" id="KW-0223">Dioxygenase</keyword>
<keyword evidence="5" id="KW-0408">Iron</keyword>
<dbReference type="Gene3D" id="1.10.630.10">
    <property type="entry name" value="Cytochrome P450"/>
    <property type="match status" value="1"/>
</dbReference>
<dbReference type="EMBL" id="ML976663">
    <property type="protein sequence ID" value="KAF1977554.1"/>
    <property type="molecule type" value="Genomic_DNA"/>
</dbReference>